<keyword evidence="2" id="KW-0812">Transmembrane</keyword>
<evidence type="ECO:0000256" key="1">
    <source>
        <dbReference type="SAM" id="MobiDB-lite"/>
    </source>
</evidence>
<organism evidence="3">
    <name type="scientific">Menopon gallinae</name>
    <name type="common">poultry shaft louse</name>
    <dbReference type="NCBI Taxonomy" id="328185"/>
    <lineage>
        <taxon>Eukaryota</taxon>
        <taxon>Metazoa</taxon>
        <taxon>Ecdysozoa</taxon>
        <taxon>Arthropoda</taxon>
        <taxon>Hexapoda</taxon>
        <taxon>Insecta</taxon>
        <taxon>Pterygota</taxon>
        <taxon>Neoptera</taxon>
        <taxon>Paraneoptera</taxon>
        <taxon>Psocodea</taxon>
        <taxon>Troctomorpha</taxon>
        <taxon>Phthiraptera</taxon>
        <taxon>Amblycera</taxon>
        <taxon>Menoponidae</taxon>
        <taxon>Menopon</taxon>
    </lineage>
</organism>
<proteinExistence type="predicted"/>
<accession>A0AAW2I5Y6</accession>
<feature type="compositionally biased region" description="Low complexity" evidence="1">
    <location>
        <begin position="13"/>
        <end position="27"/>
    </location>
</feature>
<dbReference type="EMBL" id="JARGDH010000002">
    <property type="protein sequence ID" value="KAL0277241.1"/>
    <property type="molecule type" value="Genomic_DNA"/>
</dbReference>
<protein>
    <recommendedName>
        <fullName evidence="4">Transmembrane protein</fullName>
    </recommendedName>
</protein>
<dbReference type="AlphaFoldDB" id="A0AAW2I5Y6"/>
<name>A0AAW2I5Y6_9NEOP</name>
<sequence length="211" mass="23863">MQKSRGRRKGLSERPSQSLSSSWKSPSDGFASRSRVEHQSRWATCECLHFFEAATFVRVAWTDQFRGIEREPNPKEMAATEQTDGKAPQLQRRSSFQRIMHICNRGYSVFCNHGYSVLPHVLIRLQDASVDFASLIVLLRSMFLNVAVTLAVVTLFLEFLLLVAAVIYYLKGPFFPTGCVIVLGAIAFRCLTAGRVAKRAHRSLSCRKKFD</sequence>
<evidence type="ECO:0000256" key="2">
    <source>
        <dbReference type="SAM" id="Phobius"/>
    </source>
</evidence>
<keyword evidence="2" id="KW-1133">Transmembrane helix</keyword>
<evidence type="ECO:0008006" key="4">
    <source>
        <dbReference type="Google" id="ProtNLM"/>
    </source>
</evidence>
<comment type="caution">
    <text evidence="3">The sequence shown here is derived from an EMBL/GenBank/DDBJ whole genome shotgun (WGS) entry which is preliminary data.</text>
</comment>
<reference evidence="3" key="1">
    <citation type="journal article" date="2024" name="Gigascience">
        <title>Chromosome-level genome of the poultry shaft louse Menopon gallinae provides insight into the host-switching and adaptive evolution of parasitic lice.</title>
        <authorList>
            <person name="Xu Y."/>
            <person name="Ma L."/>
            <person name="Liu S."/>
            <person name="Liang Y."/>
            <person name="Liu Q."/>
            <person name="He Z."/>
            <person name="Tian L."/>
            <person name="Duan Y."/>
            <person name="Cai W."/>
            <person name="Li H."/>
            <person name="Song F."/>
        </authorList>
    </citation>
    <scope>NUCLEOTIDE SEQUENCE</scope>
    <source>
        <strain evidence="3">Cailab_2023a</strain>
    </source>
</reference>
<gene>
    <name evidence="3" type="ORF">PYX00_004595</name>
</gene>
<feature type="region of interest" description="Disordered" evidence="1">
    <location>
        <begin position="1"/>
        <end position="30"/>
    </location>
</feature>
<feature type="transmembrane region" description="Helical" evidence="2">
    <location>
        <begin position="174"/>
        <end position="192"/>
    </location>
</feature>
<evidence type="ECO:0000313" key="3">
    <source>
        <dbReference type="EMBL" id="KAL0277241.1"/>
    </source>
</evidence>
<keyword evidence="2" id="KW-0472">Membrane</keyword>
<feature type="transmembrane region" description="Helical" evidence="2">
    <location>
        <begin position="143"/>
        <end position="168"/>
    </location>
</feature>